<dbReference type="PANTHER" id="PTHR30033">
    <property type="entry name" value="FLAGELLAR HOOK-ASSOCIATED PROTEIN 1"/>
    <property type="match status" value="1"/>
</dbReference>
<reference evidence="4" key="1">
    <citation type="journal article" date="2014" name="Int. J. Syst. Evol. Microbiol.">
        <title>Complete genome of a new Firmicutes species belonging to the dominant human colonic microbiota ('Ruminococcus bicirculans') reveals two chromosomes and a selective capacity to utilize plant glucans.</title>
        <authorList>
            <consortium name="NISC Comparative Sequencing Program"/>
            <person name="Wegmann U."/>
            <person name="Louis P."/>
            <person name="Goesmann A."/>
            <person name="Henrissat B."/>
            <person name="Duncan S.H."/>
            <person name="Flint H.J."/>
        </authorList>
    </citation>
    <scope>NUCLEOTIDE SEQUENCE</scope>
    <source>
        <strain evidence="4">CECT 7703</strain>
    </source>
</reference>
<dbReference type="RefSeq" id="WP_290333184.1">
    <property type="nucleotide sequence ID" value="NZ_JAUFPU010000018.1"/>
</dbReference>
<evidence type="ECO:0000313" key="5">
    <source>
        <dbReference type="Proteomes" id="UP001180081"/>
    </source>
</evidence>
<keyword evidence="4" id="KW-0969">Cilium</keyword>
<keyword evidence="4" id="KW-0282">Flagellum</keyword>
<keyword evidence="5" id="KW-1185">Reference proteome</keyword>
<feature type="region of interest" description="Disordered" evidence="2">
    <location>
        <begin position="37"/>
        <end position="63"/>
    </location>
</feature>
<evidence type="ECO:0000256" key="2">
    <source>
        <dbReference type="SAM" id="MobiDB-lite"/>
    </source>
</evidence>
<evidence type="ECO:0000259" key="3">
    <source>
        <dbReference type="Pfam" id="PF06429"/>
    </source>
</evidence>
<evidence type="ECO:0000256" key="1">
    <source>
        <dbReference type="ARBA" id="ARBA00009677"/>
    </source>
</evidence>
<proteinExistence type="inferred from homology"/>
<comment type="caution">
    <text evidence="4">The sequence shown here is derived from an EMBL/GenBank/DDBJ whole genome shotgun (WGS) entry which is preliminary data.</text>
</comment>
<evidence type="ECO:0000313" key="4">
    <source>
        <dbReference type="EMBL" id="MDN3577770.1"/>
    </source>
</evidence>
<dbReference type="InterPro" id="IPR002371">
    <property type="entry name" value="FlgK"/>
</dbReference>
<comment type="similarity">
    <text evidence="1">Belongs to the flagella basal body rod proteins family.</text>
</comment>
<keyword evidence="4" id="KW-0966">Cell projection</keyword>
<dbReference type="Proteomes" id="UP001180081">
    <property type="component" value="Unassembled WGS sequence"/>
</dbReference>
<sequence>MSVSALGAGLSGMLGYQRALDVSAHNVANTLTSGFRARQPDFSEGTPPGSGVRVAPSASSSDGTQIETEMVGQLIYKAGFQVSAKVVSTADQMLGALIDIKA</sequence>
<dbReference type="Pfam" id="PF06429">
    <property type="entry name" value="Flg_bbr_C"/>
    <property type="match status" value="1"/>
</dbReference>
<dbReference type="InterPro" id="IPR010930">
    <property type="entry name" value="Flg_bb/hook_C_dom"/>
</dbReference>
<organism evidence="4 5">
    <name type="scientific">Chitinimonas viridis</name>
    <dbReference type="NCBI Taxonomy" id="664880"/>
    <lineage>
        <taxon>Bacteria</taxon>
        <taxon>Pseudomonadati</taxon>
        <taxon>Pseudomonadota</taxon>
        <taxon>Betaproteobacteria</taxon>
        <taxon>Neisseriales</taxon>
        <taxon>Chitinibacteraceae</taxon>
        <taxon>Chitinimonas</taxon>
    </lineage>
</organism>
<reference evidence="4" key="2">
    <citation type="submission" date="2023-06" db="EMBL/GenBank/DDBJ databases">
        <authorList>
            <person name="Lucena T."/>
            <person name="Sun Q."/>
        </authorList>
    </citation>
    <scope>NUCLEOTIDE SEQUENCE</scope>
    <source>
        <strain evidence="4">CECT 7703</strain>
    </source>
</reference>
<dbReference type="EMBL" id="JAUFPU010000018">
    <property type="protein sequence ID" value="MDN3577770.1"/>
    <property type="molecule type" value="Genomic_DNA"/>
</dbReference>
<name>A0ABT8B6Y5_9NEIS</name>
<feature type="domain" description="Flagellar basal-body/hook protein C-terminal" evidence="3">
    <location>
        <begin position="65"/>
        <end position="99"/>
    </location>
</feature>
<accession>A0ABT8B6Y5</accession>
<dbReference type="PANTHER" id="PTHR30033:SF1">
    <property type="entry name" value="FLAGELLAR HOOK-ASSOCIATED PROTEIN 1"/>
    <property type="match status" value="1"/>
</dbReference>
<gene>
    <name evidence="4" type="ORF">QWZ03_13430</name>
</gene>
<protein>
    <submittedName>
        <fullName evidence="4">Flagellar basal body rod C-terminal domain-containing protein</fullName>
    </submittedName>
</protein>